<evidence type="ECO:0000313" key="4">
    <source>
        <dbReference type="Proteomes" id="UP000822688"/>
    </source>
</evidence>
<dbReference type="InterPro" id="IPR044822">
    <property type="entry name" value="Myb_DNA-bind_4"/>
</dbReference>
<dbReference type="InterPro" id="IPR009057">
    <property type="entry name" value="Homeodomain-like_sf"/>
</dbReference>
<feature type="region of interest" description="Disordered" evidence="1">
    <location>
        <begin position="225"/>
        <end position="244"/>
    </location>
</feature>
<dbReference type="Gene3D" id="1.10.10.60">
    <property type="entry name" value="Homeodomain-like"/>
    <property type="match status" value="1"/>
</dbReference>
<dbReference type="AlphaFoldDB" id="A0A8T0GEC0"/>
<dbReference type="SUPFAM" id="SSF46689">
    <property type="entry name" value="Homeodomain-like"/>
    <property type="match status" value="1"/>
</dbReference>
<dbReference type="Pfam" id="PF13837">
    <property type="entry name" value="Myb_DNA-bind_4"/>
    <property type="match status" value="1"/>
</dbReference>
<sequence length="390" mass="44568">MSDPHQATSSVNYFFDALLSDDGQQYDSSTLEYISSCAGLPEKGARWAEWSDFEGLGMDVTENAVTSQSDSDVDVAKAEGWIGDDMQPQQSRKKRKLTGCREVVEVPAGKLAGVGVQASRERQRGKNWEKAEEDILVESKRKEMDWKSISEVLKERGFIRNHKHCADKWYALRKHYLEIHQWMADNPDIQYWDRSDGERIRSVPPSFCQKWYQIFDAAEKREGRKKVSLNQRRKSDSAAAVGAHPSHSLAMANFTPRSDSAFRAQPSCSLSDGMQHHLGDHHHQMICSGDATHKIEHCPDDAGFFSTGAMGAYSDPPKFNIQMLVREIHNLSYALSLKFDAEEKERARNFAIKEKKLELKRLRFDYKRQRDEEKRKTVAQCLNVAVKAYD</sequence>
<dbReference type="PANTHER" id="PTHR33492">
    <property type="entry name" value="OSJNBA0043A12.37 PROTEIN-RELATED"/>
    <property type="match status" value="1"/>
</dbReference>
<gene>
    <name evidence="3" type="ORF">KC19_11G083900</name>
</gene>
<reference evidence="3 4" key="1">
    <citation type="submission" date="2020-06" db="EMBL/GenBank/DDBJ databases">
        <title>WGS assembly of Ceratodon purpureus strain R40.</title>
        <authorList>
            <person name="Carey S.B."/>
            <person name="Jenkins J."/>
            <person name="Shu S."/>
            <person name="Lovell J.T."/>
            <person name="Sreedasyam A."/>
            <person name="Maumus F."/>
            <person name="Tiley G.P."/>
            <person name="Fernandez-Pozo N."/>
            <person name="Barry K."/>
            <person name="Chen C."/>
            <person name="Wang M."/>
            <person name="Lipzen A."/>
            <person name="Daum C."/>
            <person name="Saski C.A."/>
            <person name="Payton A.C."/>
            <person name="Mcbreen J.C."/>
            <person name="Conrad R.E."/>
            <person name="Kollar L.M."/>
            <person name="Olsson S."/>
            <person name="Huttunen S."/>
            <person name="Landis J.B."/>
            <person name="Wickett N.J."/>
            <person name="Johnson M.G."/>
            <person name="Rensing S.A."/>
            <person name="Grimwood J."/>
            <person name="Schmutz J."/>
            <person name="Mcdaniel S.F."/>
        </authorList>
    </citation>
    <scope>NUCLEOTIDE SEQUENCE [LARGE SCALE GENOMIC DNA]</scope>
    <source>
        <strain evidence="3 4">R40</strain>
    </source>
</reference>
<evidence type="ECO:0000259" key="2">
    <source>
        <dbReference type="PROSITE" id="PS50090"/>
    </source>
</evidence>
<feature type="domain" description="Myb-like" evidence="2">
    <location>
        <begin position="120"/>
        <end position="173"/>
    </location>
</feature>
<keyword evidence="4" id="KW-1185">Reference proteome</keyword>
<name>A0A8T0GEC0_CERPU</name>
<evidence type="ECO:0000313" key="3">
    <source>
        <dbReference type="EMBL" id="KAG0556847.1"/>
    </source>
</evidence>
<comment type="caution">
    <text evidence="3">The sequence shown here is derived from an EMBL/GenBank/DDBJ whole genome shotgun (WGS) entry which is preliminary data.</text>
</comment>
<dbReference type="InterPro" id="IPR001005">
    <property type="entry name" value="SANT/Myb"/>
</dbReference>
<dbReference type="PANTHER" id="PTHR33492:SF11">
    <property type="entry name" value="OS04G0670900 PROTEIN"/>
    <property type="match status" value="1"/>
</dbReference>
<proteinExistence type="predicted"/>
<organism evidence="3 4">
    <name type="scientific">Ceratodon purpureus</name>
    <name type="common">Fire moss</name>
    <name type="synonym">Dicranum purpureum</name>
    <dbReference type="NCBI Taxonomy" id="3225"/>
    <lineage>
        <taxon>Eukaryota</taxon>
        <taxon>Viridiplantae</taxon>
        <taxon>Streptophyta</taxon>
        <taxon>Embryophyta</taxon>
        <taxon>Bryophyta</taxon>
        <taxon>Bryophytina</taxon>
        <taxon>Bryopsida</taxon>
        <taxon>Dicranidae</taxon>
        <taxon>Pseudoditrichales</taxon>
        <taxon>Ditrichaceae</taxon>
        <taxon>Ceratodon</taxon>
    </lineage>
</organism>
<protein>
    <recommendedName>
        <fullName evidence="2">Myb-like domain-containing protein</fullName>
    </recommendedName>
</protein>
<evidence type="ECO:0000256" key="1">
    <source>
        <dbReference type="SAM" id="MobiDB-lite"/>
    </source>
</evidence>
<dbReference type="EMBL" id="CM026432">
    <property type="protein sequence ID" value="KAG0556847.1"/>
    <property type="molecule type" value="Genomic_DNA"/>
</dbReference>
<dbReference type="PROSITE" id="PS50090">
    <property type="entry name" value="MYB_LIKE"/>
    <property type="match status" value="1"/>
</dbReference>
<dbReference type="Proteomes" id="UP000822688">
    <property type="component" value="Chromosome 11"/>
</dbReference>
<accession>A0A8T0GEC0</accession>